<keyword evidence="6" id="KW-1185">Reference proteome</keyword>
<evidence type="ECO:0000256" key="2">
    <source>
        <dbReference type="ARBA" id="ARBA00006411"/>
    </source>
</evidence>
<proteinExistence type="inferred from homology"/>
<comment type="caution">
    <text evidence="5">The sequence shown here is derived from an EMBL/GenBank/DDBJ whole genome shotgun (WGS) entry which is preliminary data.</text>
</comment>
<comment type="subcellular location">
    <subcellularLocation>
        <location evidence="1">Cytoplasm</location>
    </subcellularLocation>
</comment>
<dbReference type="AlphaFoldDB" id="A0A9X4M4C2"/>
<name>A0A9X4M4C2_9ACTN</name>
<evidence type="ECO:0000256" key="1">
    <source>
        <dbReference type="ARBA" id="ARBA00004496"/>
    </source>
</evidence>
<dbReference type="EMBL" id="JANRHA010000010">
    <property type="protein sequence ID" value="MDG3015867.1"/>
    <property type="molecule type" value="Genomic_DNA"/>
</dbReference>
<comment type="similarity">
    <text evidence="2">Belongs to the EspG family.</text>
</comment>
<sequence>MWHLSAHQFARLWAEVSSTPMPYPLRRRESAPTVDEQRAHQRELDDWADALDDKRLRGALAVLSAPDVAIEATVSVDGGRRDLRLLGARRASTAVLAEQVCGEAGEVNRDIRVFTGAADELAGSLMQAIPDVRPGAQRTMSLHEDDLTSEPDPSVFQQVRSTDTSRARTLLRAPRQGVGHIAVLRHDNEVGALRWVDVAEDGRYLIHGDGHLQIRPASLSGIHRELSRCLAGAR</sequence>
<dbReference type="InterPro" id="IPR025734">
    <property type="entry name" value="EspG"/>
</dbReference>
<evidence type="ECO:0000313" key="5">
    <source>
        <dbReference type="EMBL" id="MDG3015867.1"/>
    </source>
</evidence>
<evidence type="ECO:0000256" key="4">
    <source>
        <dbReference type="ARBA" id="ARBA00023186"/>
    </source>
</evidence>
<gene>
    <name evidence="5" type="ORF">NVS88_14995</name>
</gene>
<accession>A0A9X4M4C2</accession>
<evidence type="ECO:0000256" key="3">
    <source>
        <dbReference type="ARBA" id="ARBA00022490"/>
    </source>
</evidence>
<keyword evidence="3" id="KW-0963">Cytoplasm</keyword>
<protein>
    <submittedName>
        <fullName evidence="5">ESX secretion-associated protein EspG</fullName>
    </submittedName>
</protein>
<evidence type="ECO:0000313" key="6">
    <source>
        <dbReference type="Proteomes" id="UP001152755"/>
    </source>
</evidence>
<keyword evidence="4" id="KW-0143">Chaperone</keyword>
<organism evidence="5 6">
    <name type="scientific">Speluncibacter jeojiensis</name>
    <dbReference type="NCBI Taxonomy" id="2710754"/>
    <lineage>
        <taxon>Bacteria</taxon>
        <taxon>Bacillati</taxon>
        <taxon>Actinomycetota</taxon>
        <taxon>Actinomycetes</taxon>
        <taxon>Mycobacteriales</taxon>
        <taxon>Speluncibacteraceae</taxon>
        <taxon>Speluncibacter</taxon>
    </lineage>
</organism>
<reference evidence="5" key="1">
    <citation type="submission" date="2022-08" db="EMBL/GenBank/DDBJ databases">
        <title>Genome analysis of Corynebacteriales strain.</title>
        <authorList>
            <person name="Lee S.D."/>
        </authorList>
    </citation>
    <scope>NUCLEOTIDE SEQUENCE</scope>
    <source>
        <strain evidence="5">D3-21</strain>
    </source>
</reference>
<dbReference type="RefSeq" id="WP_277833372.1">
    <property type="nucleotide sequence ID" value="NZ_JAAIVF010000004.1"/>
</dbReference>
<dbReference type="Proteomes" id="UP001152755">
    <property type="component" value="Unassembled WGS sequence"/>
</dbReference>
<dbReference type="Pfam" id="PF14011">
    <property type="entry name" value="ESX-1_EspG"/>
    <property type="match status" value="1"/>
</dbReference>